<organism evidence="1 2">
    <name type="scientific">Armillaria ostoyae</name>
    <name type="common">Armillaria root rot fungus</name>
    <dbReference type="NCBI Taxonomy" id="47428"/>
    <lineage>
        <taxon>Eukaryota</taxon>
        <taxon>Fungi</taxon>
        <taxon>Dikarya</taxon>
        <taxon>Basidiomycota</taxon>
        <taxon>Agaricomycotina</taxon>
        <taxon>Agaricomycetes</taxon>
        <taxon>Agaricomycetidae</taxon>
        <taxon>Agaricales</taxon>
        <taxon>Marasmiineae</taxon>
        <taxon>Physalacriaceae</taxon>
        <taxon>Armillaria</taxon>
    </lineage>
</organism>
<reference evidence="2" key="1">
    <citation type="journal article" date="2017" name="Nat. Ecol. Evol.">
        <title>Genome expansion and lineage-specific genetic innovations in the forest pathogenic fungi Armillaria.</title>
        <authorList>
            <person name="Sipos G."/>
            <person name="Prasanna A.N."/>
            <person name="Walter M.C."/>
            <person name="O'Connor E."/>
            <person name="Balint B."/>
            <person name="Krizsan K."/>
            <person name="Kiss B."/>
            <person name="Hess J."/>
            <person name="Varga T."/>
            <person name="Slot J."/>
            <person name="Riley R."/>
            <person name="Boka B."/>
            <person name="Rigling D."/>
            <person name="Barry K."/>
            <person name="Lee J."/>
            <person name="Mihaltcheva S."/>
            <person name="LaButti K."/>
            <person name="Lipzen A."/>
            <person name="Waldron R."/>
            <person name="Moloney N.M."/>
            <person name="Sperisen C."/>
            <person name="Kredics L."/>
            <person name="Vagvoelgyi C."/>
            <person name="Patrignani A."/>
            <person name="Fitzpatrick D."/>
            <person name="Nagy I."/>
            <person name="Doyle S."/>
            <person name="Anderson J.B."/>
            <person name="Grigoriev I.V."/>
            <person name="Gueldener U."/>
            <person name="Muensterkoetter M."/>
            <person name="Nagy L.G."/>
        </authorList>
    </citation>
    <scope>NUCLEOTIDE SEQUENCE [LARGE SCALE GENOMIC DNA]</scope>
    <source>
        <strain evidence="2">C18/9</strain>
    </source>
</reference>
<evidence type="ECO:0000313" key="2">
    <source>
        <dbReference type="Proteomes" id="UP000219338"/>
    </source>
</evidence>
<accession>A0A284S485</accession>
<evidence type="ECO:0000313" key="1">
    <source>
        <dbReference type="EMBL" id="SJL15805.1"/>
    </source>
</evidence>
<dbReference type="Proteomes" id="UP000219338">
    <property type="component" value="Unassembled WGS sequence"/>
</dbReference>
<keyword evidence="2" id="KW-1185">Reference proteome</keyword>
<dbReference type="OrthoDB" id="2899125at2759"/>
<dbReference type="AlphaFoldDB" id="A0A284S485"/>
<dbReference type="OMA" id="PQDAYID"/>
<gene>
    <name evidence="1" type="ORF">ARMOST_19310</name>
</gene>
<dbReference type="EMBL" id="FUEG01000031">
    <property type="protein sequence ID" value="SJL15805.1"/>
    <property type="molecule type" value="Genomic_DNA"/>
</dbReference>
<sequence>MALPTTTAPTPILWRVASISCLPQELIDEITDIACEDDLSIARVLNRVHRLFLHRTQQKQFASIFVAATHSGDKRNPARVASFLEDNPDLLPLPKSVTFALGGHLLDLAPIAHVLPRLVQVSRWHFCFSTIHPPPLTPLSHTCTSVTEVVFEGDLHIDMLSMILPALPSLRSLELQGADRSFNLAATRSNFTFPPTFHDLCSMVVLPSVGIKMGTLWSTVTTLSSVHTCAVSDDAVQGIQGCIDGSAPTLLQFKVRTDWPAWSPSKWVRPFDLHCCTHLRYFEIETYATGGLEACVVTIATLNSTALEAMHLELHVKSDFSWHKPYYQRLLPRLDREIARLLPGGTQISIDLTLIQIEPQDAYIDQLHAYALQYLVYLPRVRAAAKIDLYWNQWMSEVNPHSLLPEGSEPNGEYSGGIHLVDM</sequence>
<proteinExistence type="predicted"/>
<name>A0A284S485_ARMOS</name>
<protein>
    <submittedName>
        <fullName evidence="1">Uncharacterized protein</fullName>
    </submittedName>
</protein>